<dbReference type="RefSeq" id="WP_230276630.1">
    <property type="nucleotide sequence ID" value="NZ_JAJKFW010000062.1"/>
</dbReference>
<dbReference type="EMBL" id="JAJKFW010000062">
    <property type="protein sequence ID" value="MCC9644973.1"/>
    <property type="molecule type" value="Genomic_DNA"/>
</dbReference>
<organism evidence="1 2">
    <name type="scientific">Rhodopirellula halodulae</name>
    <dbReference type="NCBI Taxonomy" id="2894198"/>
    <lineage>
        <taxon>Bacteria</taxon>
        <taxon>Pseudomonadati</taxon>
        <taxon>Planctomycetota</taxon>
        <taxon>Planctomycetia</taxon>
        <taxon>Pirellulales</taxon>
        <taxon>Pirellulaceae</taxon>
        <taxon>Rhodopirellula</taxon>
    </lineage>
</organism>
<keyword evidence="2" id="KW-1185">Reference proteome</keyword>
<proteinExistence type="predicted"/>
<evidence type="ECO:0000313" key="1">
    <source>
        <dbReference type="EMBL" id="MCC9644973.1"/>
    </source>
</evidence>
<name>A0ABS8NN27_9BACT</name>
<reference evidence="1" key="1">
    <citation type="submission" date="2021-11" db="EMBL/GenBank/DDBJ databases">
        <title>Genome sequence.</title>
        <authorList>
            <person name="Sun Q."/>
        </authorList>
    </citation>
    <scope>NUCLEOTIDE SEQUENCE</scope>
    <source>
        <strain evidence="1">JC740</strain>
    </source>
</reference>
<evidence type="ECO:0000313" key="2">
    <source>
        <dbReference type="Proteomes" id="UP001430306"/>
    </source>
</evidence>
<sequence length="378" mass="43209">MVVSTASSVTPDDHWVMDHQTRVTLDSDNVHQAMLQTANERVRRWCEEIESESSFSRRSASEYLVQYALLPHDKVSVSESRHLVLGHLRGLRTSMSLETRTMAVRATQRILIESHRQEVAAFEPKDDLARSRREYELVDHWDRFAKRAGEDREALACFRSLAMSAGPEWNWAQVRHRRGTEEAWLCRLGIETSDCEIRHSKLSQSIRGELRRSPVSVGDGCTPIERLVGRVIDATLLQNPYGWSVESRLEIALIHGRRSTVRSLCESSLRLGHATARETSLCLLAMDRVNDHELDVRLERSLDDRRVITVRAGEAHFGVRDRHWPQSIVVPRVQNVAQYLIWKREGIDAREHGMTAIQADPVWGAKVESIGRCDVATR</sequence>
<dbReference type="Proteomes" id="UP001430306">
    <property type="component" value="Unassembled WGS sequence"/>
</dbReference>
<comment type="caution">
    <text evidence="1">The sequence shown here is derived from an EMBL/GenBank/DDBJ whole genome shotgun (WGS) entry which is preliminary data.</text>
</comment>
<accession>A0ABS8NN27</accession>
<gene>
    <name evidence="1" type="ORF">LOC71_22070</name>
</gene>
<protein>
    <submittedName>
        <fullName evidence="1">Uncharacterized protein</fullName>
    </submittedName>
</protein>